<accession>A0A2S9XN11</accession>
<reference evidence="2 3" key="1">
    <citation type="submission" date="2018-03" db="EMBL/GenBank/DDBJ databases">
        <title>Draft Genome Sequences of the Obligatory Marine Myxobacteria Enhygromyxa salina SWB007.</title>
        <authorList>
            <person name="Poehlein A."/>
            <person name="Moghaddam J.A."/>
            <person name="Harms H."/>
            <person name="Alanjari M."/>
            <person name="Koenig G.M."/>
            <person name="Daniel R."/>
            <person name="Schaeberle T.F."/>
        </authorList>
    </citation>
    <scope>NUCLEOTIDE SEQUENCE [LARGE SCALE GENOMIC DNA]</scope>
    <source>
        <strain evidence="2 3">SWB007</strain>
    </source>
</reference>
<dbReference type="SUPFAM" id="SSF56112">
    <property type="entry name" value="Protein kinase-like (PK-like)"/>
    <property type="match status" value="1"/>
</dbReference>
<dbReference type="Proteomes" id="UP000238823">
    <property type="component" value="Unassembled WGS sequence"/>
</dbReference>
<keyword evidence="2" id="KW-0418">Kinase</keyword>
<evidence type="ECO:0000259" key="1">
    <source>
        <dbReference type="Pfam" id="PF01636"/>
    </source>
</evidence>
<sequence>MPHSDPPERVLAFMTAALGCPRPVSSAQLRALDPRGRVFAADVEAASGDALGIVVKRFDSARLFEQARRALAQWLGARGELGGARVPVLLAADASLRTIITTRVAGEPGPPALAEVHRAAGRCLAALHRLPIADDDPMPLADALAQRHRAWSRACADALDPGEQQVVRDLAPSAALFDDAQRVPCHRDFTPDNWLWDGRTLALVDFEHARHDLALVDLAKLVADSWATDPALELAFFEGYGRPLSARECTQLRSALMLHGVASLAWGLRHGDPSFVALGRRVLARAGAWSPAGP</sequence>
<evidence type="ECO:0000313" key="2">
    <source>
        <dbReference type="EMBL" id="PRP94257.1"/>
    </source>
</evidence>
<dbReference type="RefSeq" id="WP_106094563.1">
    <property type="nucleotide sequence ID" value="NZ_PVNL01000142.1"/>
</dbReference>
<name>A0A2S9XN11_9BACT</name>
<dbReference type="InterPro" id="IPR011009">
    <property type="entry name" value="Kinase-like_dom_sf"/>
</dbReference>
<dbReference type="InterPro" id="IPR002575">
    <property type="entry name" value="Aminoglycoside_PTrfase"/>
</dbReference>
<evidence type="ECO:0000313" key="3">
    <source>
        <dbReference type="Proteomes" id="UP000238823"/>
    </source>
</evidence>
<dbReference type="OrthoDB" id="179763at2"/>
<organism evidence="2 3">
    <name type="scientific">Enhygromyxa salina</name>
    <dbReference type="NCBI Taxonomy" id="215803"/>
    <lineage>
        <taxon>Bacteria</taxon>
        <taxon>Pseudomonadati</taxon>
        <taxon>Myxococcota</taxon>
        <taxon>Polyangia</taxon>
        <taxon>Nannocystales</taxon>
        <taxon>Nannocystaceae</taxon>
        <taxon>Enhygromyxa</taxon>
    </lineage>
</organism>
<dbReference type="EMBL" id="PVNL01000142">
    <property type="protein sequence ID" value="PRP94257.1"/>
    <property type="molecule type" value="Genomic_DNA"/>
</dbReference>
<proteinExistence type="predicted"/>
<dbReference type="GO" id="GO:0016301">
    <property type="term" value="F:kinase activity"/>
    <property type="evidence" value="ECO:0007669"/>
    <property type="project" value="UniProtKB-KW"/>
</dbReference>
<dbReference type="Gene3D" id="3.90.1200.10">
    <property type="match status" value="1"/>
</dbReference>
<keyword evidence="2" id="KW-0808">Transferase</keyword>
<dbReference type="Pfam" id="PF01636">
    <property type="entry name" value="APH"/>
    <property type="match status" value="1"/>
</dbReference>
<dbReference type="AlphaFoldDB" id="A0A2S9XN11"/>
<gene>
    <name evidence="2" type="ORF">ENSA7_77940</name>
</gene>
<feature type="domain" description="Aminoglycoside phosphotransferase" evidence="1">
    <location>
        <begin position="53"/>
        <end position="245"/>
    </location>
</feature>
<comment type="caution">
    <text evidence="2">The sequence shown here is derived from an EMBL/GenBank/DDBJ whole genome shotgun (WGS) entry which is preliminary data.</text>
</comment>
<protein>
    <submittedName>
        <fullName evidence="2">Homoserine kinase</fullName>
    </submittedName>
</protein>